<reference evidence="5 6" key="1">
    <citation type="submission" date="2018-02" db="EMBL/GenBank/DDBJ databases">
        <title>Subsurface microbial communities from deep shales in Ohio and West Virginia, USA.</title>
        <authorList>
            <person name="Wrighton K."/>
        </authorList>
    </citation>
    <scope>NUCLEOTIDE SEQUENCE [LARGE SCALE GENOMIC DNA]</scope>
    <source>
        <strain evidence="5 6">OWC-G53F</strain>
    </source>
</reference>
<evidence type="ECO:0000313" key="6">
    <source>
        <dbReference type="Proteomes" id="UP000238071"/>
    </source>
</evidence>
<dbReference type="InterPro" id="IPR012827">
    <property type="entry name" value="Hemerythrin_metal-bd"/>
</dbReference>
<sequence length="518" mass="58636">MNEEALQSIRKRVFELTVSSATSSDLDVLLERLFVILRDYHDLPLEPRGAMVLLNPRGRYFQVAQFGMEPLWKSQLRWDFGVFASAVIAPGCLVETVSFHPGVGDEQALQQRLFLLPLCIDGQGIGYTTMFVPLDYQSSPSHLDFMNELAYVLSSLIHRALTNETLRIRELELEEARADAIRNLGVASEYRDNETGWHIMRMTNFAQAIAKAMGLPADQRELLYVAAPMHDVGKIGIADAVLLKPGKLTDDEFEIMKTHTNIGVSILMGNDALIAAARDIAGSHHERWDGTGYPQGLAGEQIPILARICSVADVFDALTSKRPYKKAWTVEDAAAWIISESGKHFDPAIVDAFKLAMPEILRVRELYRDDIIDPKHVLMLPPVEPRENAWAPWNESLSVGIDVIDEHHRYLFDLINDLYEVVSNKLGAREVARLVKALDAYAKVHFRAEELMMTHYGYEGLNRQEHQHHAFEAKICEFYEELHANPLVAQFDVLTYLRDWLVKHILIEDAQLRSLVTA</sequence>
<dbReference type="EMBL" id="PTIY01000006">
    <property type="protein sequence ID" value="PPK71673.1"/>
    <property type="molecule type" value="Genomic_DNA"/>
</dbReference>
<dbReference type="SUPFAM" id="SSF47188">
    <property type="entry name" value="Hemerythrin-like"/>
    <property type="match status" value="1"/>
</dbReference>
<keyword evidence="2" id="KW-0479">Metal-binding</keyword>
<dbReference type="NCBIfam" id="NF033749">
    <property type="entry name" value="bact_hemeryth"/>
    <property type="match status" value="1"/>
</dbReference>
<dbReference type="RefSeq" id="WP_104423559.1">
    <property type="nucleotide sequence ID" value="NZ_PTIY01000006.1"/>
</dbReference>
<dbReference type="NCBIfam" id="TIGR02481">
    <property type="entry name" value="hemeryth_dom"/>
    <property type="match status" value="1"/>
</dbReference>
<keyword evidence="3" id="KW-0408">Iron</keyword>
<dbReference type="GO" id="GO:0008081">
    <property type="term" value="F:phosphoric diester hydrolase activity"/>
    <property type="evidence" value="ECO:0007669"/>
    <property type="project" value="UniProtKB-ARBA"/>
</dbReference>
<dbReference type="SUPFAM" id="SSF55781">
    <property type="entry name" value="GAF domain-like"/>
    <property type="match status" value="1"/>
</dbReference>
<proteinExistence type="inferred from homology"/>
<evidence type="ECO:0000256" key="3">
    <source>
        <dbReference type="ARBA" id="ARBA00023004"/>
    </source>
</evidence>
<dbReference type="AlphaFoldDB" id="A0A2S6H2J0"/>
<dbReference type="InterPro" id="IPR012312">
    <property type="entry name" value="Hemerythrin-like"/>
</dbReference>
<dbReference type="Pfam" id="PF13487">
    <property type="entry name" value="HD_5"/>
    <property type="match status" value="1"/>
</dbReference>
<dbReference type="PROSITE" id="PS51832">
    <property type="entry name" value="HD_GYP"/>
    <property type="match status" value="1"/>
</dbReference>
<evidence type="ECO:0000256" key="2">
    <source>
        <dbReference type="ARBA" id="ARBA00022723"/>
    </source>
</evidence>
<dbReference type="PANTHER" id="PTHR45228:SF5">
    <property type="entry name" value="CYCLIC DI-GMP PHOSPHODIESTERASE VC_1348-RELATED"/>
    <property type="match status" value="1"/>
</dbReference>
<dbReference type="Pfam" id="PF01814">
    <property type="entry name" value="Hemerythrin"/>
    <property type="match status" value="1"/>
</dbReference>
<dbReference type="InterPro" id="IPR003607">
    <property type="entry name" value="HD/PDEase_dom"/>
</dbReference>
<dbReference type="Gene3D" id="1.20.120.50">
    <property type="entry name" value="Hemerythrin-like"/>
    <property type="match status" value="1"/>
</dbReference>
<dbReference type="InterPro" id="IPR037522">
    <property type="entry name" value="HD_GYP_dom"/>
</dbReference>
<dbReference type="SUPFAM" id="SSF109604">
    <property type="entry name" value="HD-domain/PDEase-like"/>
    <property type="match status" value="1"/>
</dbReference>
<keyword evidence="6" id="KW-1185">Reference proteome</keyword>
<dbReference type="CDD" id="cd12107">
    <property type="entry name" value="Hemerythrin"/>
    <property type="match status" value="1"/>
</dbReference>
<evidence type="ECO:0000313" key="5">
    <source>
        <dbReference type="EMBL" id="PPK71673.1"/>
    </source>
</evidence>
<dbReference type="PANTHER" id="PTHR45228">
    <property type="entry name" value="CYCLIC DI-GMP PHOSPHODIESTERASE TM_0186-RELATED"/>
    <property type="match status" value="1"/>
</dbReference>
<name>A0A2S6H2J0_9GAMM</name>
<dbReference type="Gene3D" id="1.10.3210.10">
    <property type="entry name" value="Hypothetical protein af1432"/>
    <property type="match status" value="1"/>
</dbReference>
<dbReference type="OrthoDB" id="9802066at2"/>
<comment type="caution">
    <text evidence="5">The sequence shown here is derived from an EMBL/GenBank/DDBJ whole genome shotgun (WGS) entry which is preliminary data.</text>
</comment>
<evidence type="ECO:0000259" key="4">
    <source>
        <dbReference type="PROSITE" id="PS51832"/>
    </source>
</evidence>
<accession>A0A2S6H2J0</accession>
<gene>
    <name evidence="5" type="ORF">B0F88_10620</name>
</gene>
<dbReference type="GO" id="GO:0046872">
    <property type="term" value="F:metal ion binding"/>
    <property type="evidence" value="ECO:0007669"/>
    <property type="project" value="UniProtKB-KW"/>
</dbReference>
<feature type="domain" description="HD-GYP" evidence="4">
    <location>
        <begin position="173"/>
        <end position="369"/>
    </location>
</feature>
<organism evidence="5 6">
    <name type="scientific">Methylobacter tundripaludum</name>
    <dbReference type="NCBI Taxonomy" id="173365"/>
    <lineage>
        <taxon>Bacteria</taxon>
        <taxon>Pseudomonadati</taxon>
        <taxon>Pseudomonadota</taxon>
        <taxon>Gammaproteobacteria</taxon>
        <taxon>Methylococcales</taxon>
        <taxon>Methylococcaceae</taxon>
        <taxon>Methylobacter</taxon>
    </lineage>
</organism>
<dbReference type="CDD" id="cd00077">
    <property type="entry name" value="HDc"/>
    <property type="match status" value="1"/>
</dbReference>
<comment type="similarity">
    <text evidence="1">Belongs to the hemerythrin family.</text>
</comment>
<dbReference type="InterPro" id="IPR035938">
    <property type="entry name" value="Hemerythrin-like_sf"/>
</dbReference>
<dbReference type="Proteomes" id="UP000238071">
    <property type="component" value="Unassembled WGS sequence"/>
</dbReference>
<dbReference type="SMART" id="SM00471">
    <property type="entry name" value="HDc"/>
    <property type="match status" value="1"/>
</dbReference>
<protein>
    <submittedName>
        <fullName evidence="5">Hemerythrin-like metal-binding protein</fullName>
    </submittedName>
</protein>
<evidence type="ECO:0000256" key="1">
    <source>
        <dbReference type="ARBA" id="ARBA00010587"/>
    </source>
</evidence>
<dbReference type="InterPro" id="IPR052020">
    <property type="entry name" value="Cyclic_di-GMP/3'3'-cGAMP_PDE"/>
</dbReference>